<evidence type="ECO:0000256" key="9">
    <source>
        <dbReference type="RuleBase" id="RU362097"/>
    </source>
</evidence>
<dbReference type="EMBL" id="SNZP01000006">
    <property type="protein sequence ID" value="TDR80040.1"/>
    <property type="molecule type" value="Genomic_DNA"/>
</dbReference>
<dbReference type="AlphaFoldDB" id="A0A4R7B5T4"/>
<dbReference type="SUPFAM" id="SSF56954">
    <property type="entry name" value="Outer membrane efflux proteins (OEP)"/>
    <property type="match status" value="1"/>
</dbReference>
<comment type="similarity">
    <text evidence="2 9">Belongs to the outer membrane factor (OMF) (TC 1.B.17) family.</text>
</comment>
<evidence type="ECO:0000256" key="6">
    <source>
        <dbReference type="ARBA" id="ARBA00023136"/>
    </source>
</evidence>
<dbReference type="PANTHER" id="PTHR30203">
    <property type="entry name" value="OUTER MEMBRANE CATION EFFLUX PROTEIN"/>
    <property type="match status" value="1"/>
</dbReference>
<keyword evidence="7 9" id="KW-0564">Palmitate</keyword>
<protein>
    <submittedName>
        <fullName evidence="10">NodT family efflux transporter outer membrane factor (OMF) lipoprotein</fullName>
    </submittedName>
</protein>
<evidence type="ECO:0000256" key="2">
    <source>
        <dbReference type="ARBA" id="ARBA00007613"/>
    </source>
</evidence>
<dbReference type="Proteomes" id="UP000295611">
    <property type="component" value="Unassembled WGS sequence"/>
</dbReference>
<organism evidence="10 11">
    <name type="scientific">Paludibacterium purpuratum</name>
    <dbReference type="NCBI Taxonomy" id="1144873"/>
    <lineage>
        <taxon>Bacteria</taxon>
        <taxon>Pseudomonadati</taxon>
        <taxon>Pseudomonadota</taxon>
        <taxon>Betaproteobacteria</taxon>
        <taxon>Neisseriales</taxon>
        <taxon>Chromobacteriaceae</taxon>
        <taxon>Paludibacterium</taxon>
    </lineage>
</organism>
<keyword evidence="11" id="KW-1185">Reference proteome</keyword>
<dbReference type="GO" id="GO:0015562">
    <property type="term" value="F:efflux transmembrane transporter activity"/>
    <property type="evidence" value="ECO:0007669"/>
    <property type="project" value="InterPro"/>
</dbReference>
<dbReference type="Gene3D" id="2.20.200.10">
    <property type="entry name" value="Outer membrane efflux proteins (OEP)"/>
    <property type="match status" value="1"/>
</dbReference>
<gene>
    <name evidence="10" type="ORF">DFP86_106183</name>
</gene>
<evidence type="ECO:0000256" key="8">
    <source>
        <dbReference type="ARBA" id="ARBA00023288"/>
    </source>
</evidence>
<proteinExistence type="inferred from homology"/>
<dbReference type="PANTHER" id="PTHR30203:SF20">
    <property type="entry name" value="MULTIDRUG RESISTANCE OUTER MEMBRANE PROTEIN MDTP-RELATED"/>
    <property type="match status" value="1"/>
</dbReference>
<keyword evidence="8 9" id="KW-0449">Lipoprotein</keyword>
<dbReference type="Pfam" id="PF02321">
    <property type="entry name" value="OEP"/>
    <property type="match status" value="2"/>
</dbReference>
<name>A0A4R7B5T4_9NEIS</name>
<dbReference type="NCBIfam" id="TIGR01845">
    <property type="entry name" value="outer_NodT"/>
    <property type="match status" value="1"/>
</dbReference>
<dbReference type="OrthoDB" id="9770517at2"/>
<evidence type="ECO:0000256" key="1">
    <source>
        <dbReference type="ARBA" id="ARBA00004370"/>
    </source>
</evidence>
<comment type="caution">
    <text evidence="10">The sequence shown here is derived from an EMBL/GenBank/DDBJ whole genome shotgun (WGS) entry which is preliminary data.</text>
</comment>
<sequence>MIDARSPRRWILGLLWAGLGTIGLNQTMAATATLPVPKAVDSYASTQSLLSTPSSWPGARWWTRYGDPQLDGLIDEALANAPDIAAARARLTQAAAIAGQTAADQHPSVTANADVSAEKASVNMPASRPGNWQHAGEATLDFRWELDFWGRQRAQLAQAISEREARRAEVAQASLTLSSAIVSAYADLAQRFAERDAQQQSTRVLTQQEALQRQRVSAGMDNQVAMLQTQNRLAQAEAETARIDAGIAETQHQIAALMGAGPDRGQAIRRPSARMLVAYALPSQVTLNLIGRRPDLTAARLRVVAHRQHIDERQAAFYPDISLSGLLGLQSVGLNVLTQRGSLTASYGPAVSLPLFDRDGLRAQLRDAEASYAESVADYDRCVAQALRVIADVGAEINAHQRILAQRQAARNATAAARDIARQRFALGIDAYLDVLASEQDAIDSERDLAQQEAVALKLDIALQKALGGGYADPATPN</sequence>
<dbReference type="RefSeq" id="WP_133680364.1">
    <property type="nucleotide sequence ID" value="NZ_SNZP01000006.1"/>
</dbReference>
<accession>A0A4R7B5T4</accession>
<reference evidence="10 11" key="1">
    <citation type="submission" date="2019-03" db="EMBL/GenBank/DDBJ databases">
        <title>Genomic Encyclopedia of Type Strains, Phase III (KMG-III): the genomes of soil and plant-associated and newly described type strains.</title>
        <authorList>
            <person name="Whitman W."/>
        </authorList>
    </citation>
    <scope>NUCLEOTIDE SEQUENCE [LARGE SCALE GENOMIC DNA]</scope>
    <source>
        <strain evidence="10 11">CECT 8976</strain>
    </source>
</reference>
<dbReference type="InterPro" id="IPR003423">
    <property type="entry name" value="OMP_efflux"/>
</dbReference>
<evidence type="ECO:0000256" key="4">
    <source>
        <dbReference type="ARBA" id="ARBA00022692"/>
    </source>
</evidence>
<keyword evidence="4 9" id="KW-0812">Transmembrane</keyword>
<evidence type="ECO:0000313" key="10">
    <source>
        <dbReference type="EMBL" id="TDR80040.1"/>
    </source>
</evidence>
<comment type="subcellular location">
    <subcellularLocation>
        <location evidence="9">Cell membrane</location>
        <topology evidence="9">Lipid-anchor</topology>
    </subcellularLocation>
    <subcellularLocation>
        <location evidence="1">Membrane</location>
    </subcellularLocation>
</comment>
<evidence type="ECO:0000256" key="7">
    <source>
        <dbReference type="ARBA" id="ARBA00023139"/>
    </source>
</evidence>
<dbReference type="Gene3D" id="1.20.1600.10">
    <property type="entry name" value="Outer membrane efflux proteins (OEP)"/>
    <property type="match status" value="1"/>
</dbReference>
<keyword evidence="5" id="KW-0732">Signal</keyword>
<keyword evidence="6 9" id="KW-0472">Membrane</keyword>
<evidence type="ECO:0000256" key="3">
    <source>
        <dbReference type="ARBA" id="ARBA00022452"/>
    </source>
</evidence>
<dbReference type="GO" id="GO:0005886">
    <property type="term" value="C:plasma membrane"/>
    <property type="evidence" value="ECO:0007669"/>
    <property type="project" value="UniProtKB-SubCell"/>
</dbReference>
<evidence type="ECO:0000313" key="11">
    <source>
        <dbReference type="Proteomes" id="UP000295611"/>
    </source>
</evidence>
<dbReference type="InterPro" id="IPR010131">
    <property type="entry name" value="MdtP/NodT-like"/>
</dbReference>
<evidence type="ECO:0000256" key="5">
    <source>
        <dbReference type="ARBA" id="ARBA00022729"/>
    </source>
</evidence>
<keyword evidence="3 9" id="KW-1134">Transmembrane beta strand</keyword>